<reference evidence="9 10" key="1">
    <citation type="submission" date="2019-06" db="EMBL/GenBank/DDBJ databases">
        <title>Sequencing the genomes of 1000 actinobacteria strains.</title>
        <authorList>
            <person name="Klenk H.-P."/>
        </authorList>
    </citation>
    <scope>NUCLEOTIDE SEQUENCE [LARGE SCALE GENOMIC DNA]</scope>
    <source>
        <strain evidence="9 10">DSM 44826</strain>
    </source>
</reference>
<evidence type="ECO:0000256" key="5">
    <source>
        <dbReference type="ARBA" id="ARBA00022989"/>
    </source>
</evidence>
<dbReference type="Pfam" id="PF07690">
    <property type="entry name" value="MFS_1"/>
    <property type="match status" value="1"/>
</dbReference>
<gene>
    <name evidence="9" type="ORF">FHX73_118</name>
</gene>
<evidence type="ECO:0000256" key="1">
    <source>
        <dbReference type="ARBA" id="ARBA00004429"/>
    </source>
</evidence>
<dbReference type="InterPro" id="IPR011701">
    <property type="entry name" value="MFS"/>
</dbReference>
<feature type="transmembrane region" description="Helical" evidence="8">
    <location>
        <begin position="308"/>
        <end position="326"/>
    </location>
</feature>
<dbReference type="Gene3D" id="1.20.1250.20">
    <property type="entry name" value="MFS general substrate transporter like domains"/>
    <property type="match status" value="1"/>
</dbReference>
<dbReference type="GO" id="GO:0022857">
    <property type="term" value="F:transmembrane transporter activity"/>
    <property type="evidence" value="ECO:0007669"/>
    <property type="project" value="InterPro"/>
</dbReference>
<evidence type="ECO:0000256" key="8">
    <source>
        <dbReference type="SAM" id="Phobius"/>
    </source>
</evidence>
<evidence type="ECO:0000313" key="10">
    <source>
        <dbReference type="Proteomes" id="UP000317940"/>
    </source>
</evidence>
<organism evidence="9 10">
    <name type="scientific">Kitasatospora viridis</name>
    <dbReference type="NCBI Taxonomy" id="281105"/>
    <lineage>
        <taxon>Bacteria</taxon>
        <taxon>Bacillati</taxon>
        <taxon>Actinomycetota</taxon>
        <taxon>Actinomycetes</taxon>
        <taxon>Kitasatosporales</taxon>
        <taxon>Streptomycetaceae</taxon>
        <taxon>Kitasatospora</taxon>
    </lineage>
</organism>
<evidence type="ECO:0000256" key="3">
    <source>
        <dbReference type="ARBA" id="ARBA00022475"/>
    </source>
</evidence>
<evidence type="ECO:0000256" key="4">
    <source>
        <dbReference type="ARBA" id="ARBA00022692"/>
    </source>
</evidence>
<dbReference type="AlphaFoldDB" id="A0A561UA59"/>
<dbReference type="PANTHER" id="PTHR23513">
    <property type="entry name" value="INTEGRAL MEMBRANE EFFLUX PROTEIN-RELATED"/>
    <property type="match status" value="1"/>
</dbReference>
<dbReference type="PANTHER" id="PTHR23513:SF9">
    <property type="entry name" value="ENTEROBACTIN EXPORTER ENTS"/>
    <property type="match status" value="1"/>
</dbReference>
<sequence length="429" mass="43227">MRVLMDVEPLRQREFRRLLGARTVTSLGAQLTAVTVPLQIYQRTGSSAAVGLAGLVGLVPMVLAALWGGAVADRVDRRRMLLVTNGGIGLTSVLLALQQSVGVLLLLVAVQQAFFGANAAVGGAVTPRLVPAPLLPAANTLQSTVDWSAGIAGPLLAGALLPVLGARTLYLADAVAMGATLWAVRCLPALPALPTHPVAGSARTPRPGVRAGLRVLVRDRVLLVTYLADFAALFLGLPSALFPQLAAARWGLGQVGVLYAAVPVGGVLAGLFSGSFTRIRRPGLAITGAVCAWGGAIAAFAFARPLALAAGLLAVAGGALIVLSAFRKAVLQTVVTDDLRGRLQGADTVVAAGGPRLAGFAHGAAAAVVGPVWAVAGGGLAAVAVMLLLVLACPAFRRHRSPTPTTPTTSNTSAAPAAPASPAAPAASR</sequence>
<evidence type="ECO:0000313" key="9">
    <source>
        <dbReference type="EMBL" id="TWF96244.1"/>
    </source>
</evidence>
<dbReference type="SUPFAM" id="SSF103473">
    <property type="entry name" value="MFS general substrate transporter"/>
    <property type="match status" value="1"/>
</dbReference>
<comment type="subcellular location">
    <subcellularLocation>
        <location evidence="1">Cell inner membrane</location>
        <topology evidence="1">Multi-pass membrane protein</topology>
    </subcellularLocation>
</comment>
<evidence type="ECO:0000256" key="2">
    <source>
        <dbReference type="ARBA" id="ARBA00022448"/>
    </source>
</evidence>
<keyword evidence="6 8" id="KW-0472">Membrane</keyword>
<dbReference type="RefSeq" id="WP_246213269.1">
    <property type="nucleotide sequence ID" value="NZ_BAAAMZ010000020.1"/>
</dbReference>
<proteinExistence type="predicted"/>
<feature type="region of interest" description="Disordered" evidence="7">
    <location>
        <begin position="401"/>
        <end position="429"/>
    </location>
</feature>
<dbReference type="Proteomes" id="UP000317940">
    <property type="component" value="Unassembled WGS sequence"/>
</dbReference>
<accession>A0A561UA59</accession>
<evidence type="ECO:0000256" key="7">
    <source>
        <dbReference type="SAM" id="MobiDB-lite"/>
    </source>
</evidence>
<dbReference type="GO" id="GO:0005886">
    <property type="term" value="C:plasma membrane"/>
    <property type="evidence" value="ECO:0007669"/>
    <property type="project" value="UniProtKB-SubCell"/>
</dbReference>
<evidence type="ECO:0000256" key="6">
    <source>
        <dbReference type="ARBA" id="ARBA00023136"/>
    </source>
</evidence>
<feature type="transmembrane region" description="Helical" evidence="8">
    <location>
        <begin position="221"/>
        <end position="242"/>
    </location>
</feature>
<keyword evidence="10" id="KW-1185">Reference proteome</keyword>
<keyword evidence="2" id="KW-0813">Transport</keyword>
<feature type="transmembrane region" description="Helical" evidence="8">
    <location>
        <begin position="372"/>
        <end position="392"/>
    </location>
</feature>
<dbReference type="CDD" id="cd06173">
    <property type="entry name" value="MFS_MefA_like"/>
    <property type="match status" value="1"/>
</dbReference>
<feature type="transmembrane region" description="Helical" evidence="8">
    <location>
        <begin position="248"/>
        <end position="272"/>
    </location>
</feature>
<feature type="transmembrane region" description="Helical" evidence="8">
    <location>
        <begin position="47"/>
        <end position="68"/>
    </location>
</feature>
<dbReference type="EMBL" id="VIWT01000001">
    <property type="protein sequence ID" value="TWF96244.1"/>
    <property type="molecule type" value="Genomic_DNA"/>
</dbReference>
<dbReference type="InterPro" id="IPR036259">
    <property type="entry name" value="MFS_trans_sf"/>
</dbReference>
<keyword evidence="3" id="KW-1003">Cell membrane</keyword>
<protein>
    <submittedName>
        <fullName evidence="9">MFS transporter</fullName>
    </submittedName>
</protein>
<comment type="caution">
    <text evidence="9">The sequence shown here is derived from an EMBL/GenBank/DDBJ whole genome shotgun (WGS) entry which is preliminary data.</text>
</comment>
<keyword evidence="5 8" id="KW-1133">Transmembrane helix</keyword>
<feature type="transmembrane region" description="Helical" evidence="8">
    <location>
        <begin position="103"/>
        <end position="125"/>
    </location>
</feature>
<feature type="transmembrane region" description="Helical" evidence="8">
    <location>
        <begin position="21"/>
        <end position="41"/>
    </location>
</feature>
<keyword evidence="4 8" id="KW-0812">Transmembrane</keyword>
<name>A0A561UA59_9ACTN</name>
<feature type="compositionally biased region" description="Low complexity" evidence="7">
    <location>
        <begin position="402"/>
        <end position="429"/>
    </location>
</feature>
<feature type="transmembrane region" description="Helical" evidence="8">
    <location>
        <begin position="284"/>
        <end position="302"/>
    </location>
</feature>